<accession>A0A0C9YPY3</accession>
<dbReference type="AlphaFoldDB" id="A0A0C9YPY3"/>
<sequence length="107" mass="11940">MAESREYRSKATISPTCDRRLRTCWSLIHHGSFVLGDSGPTSSRESVCAPQSETDPYFCIGETKFWQDGLAEPDPTKRDLDEQFSAVTIGCKKNFLFQLGSDSEVKG</sequence>
<organism evidence="1 2">
    <name type="scientific">Laccaria amethystina LaAM-08-1</name>
    <dbReference type="NCBI Taxonomy" id="1095629"/>
    <lineage>
        <taxon>Eukaryota</taxon>
        <taxon>Fungi</taxon>
        <taxon>Dikarya</taxon>
        <taxon>Basidiomycota</taxon>
        <taxon>Agaricomycotina</taxon>
        <taxon>Agaricomycetes</taxon>
        <taxon>Agaricomycetidae</taxon>
        <taxon>Agaricales</taxon>
        <taxon>Agaricineae</taxon>
        <taxon>Hydnangiaceae</taxon>
        <taxon>Laccaria</taxon>
    </lineage>
</organism>
<name>A0A0C9YPY3_9AGAR</name>
<protein>
    <submittedName>
        <fullName evidence="1">Uncharacterized protein</fullName>
    </submittedName>
</protein>
<reference evidence="1 2" key="1">
    <citation type="submission" date="2014-04" db="EMBL/GenBank/DDBJ databases">
        <authorList>
            <consortium name="DOE Joint Genome Institute"/>
            <person name="Kuo A."/>
            <person name="Kohler A."/>
            <person name="Nagy L.G."/>
            <person name="Floudas D."/>
            <person name="Copeland A."/>
            <person name="Barry K.W."/>
            <person name="Cichocki N."/>
            <person name="Veneault-Fourrey C."/>
            <person name="LaButti K."/>
            <person name="Lindquist E.A."/>
            <person name="Lipzen A."/>
            <person name="Lundell T."/>
            <person name="Morin E."/>
            <person name="Murat C."/>
            <person name="Sun H."/>
            <person name="Tunlid A."/>
            <person name="Henrissat B."/>
            <person name="Grigoriev I.V."/>
            <person name="Hibbett D.S."/>
            <person name="Martin F."/>
            <person name="Nordberg H.P."/>
            <person name="Cantor M.N."/>
            <person name="Hua S.X."/>
        </authorList>
    </citation>
    <scope>NUCLEOTIDE SEQUENCE [LARGE SCALE GENOMIC DNA]</scope>
    <source>
        <strain evidence="1 2">LaAM-08-1</strain>
    </source>
</reference>
<proteinExistence type="predicted"/>
<dbReference type="EMBL" id="KN838536">
    <property type="protein sequence ID" value="KIK10093.1"/>
    <property type="molecule type" value="Genomic_DNA"/>
</dbReference>
<dbReference type="Proteomes" id="UP000054477">
    <property type="component" value="Unassembled WGS sequence"/>
</dbReference>
<dbReference type="OrthoDB" id="10346395at2759"/>
<dbReference type="HOGENOM" id="CLU_2292190_0_0_1"/>
<evidence type="ECO:0000313" key="2">
    <source>
        <dbReference type="Proteomes" id="UP000054477"/>
    </source>
</evidence>
<keyword evidence="2" id="KW-1185">Reference proteome</keyword>
<reference evidence="2" key="2">
    <citation type="submission" date="2015-01" db="EMBL/GenBank/DDBJ databases">
        <title>Evolutionary Origins and Diversification of the Mycorrhizal Mutualists.</title>
        <authorList>
            <consortium name="DOE Joint Genome Institute"/>
            <consortium name="Mycorrhizal Genomics Consortium"/>
            <person name="Kohler A."/>
            <person name="Kuo A."/>
            <person name="Nagy L.G."/>
            <person name="Floudas D."/>
            <person name="Copeland A."/>
            <person name="Barry K.W."/>
            <person name="Cichocki N."/>
            <person name="Veneault-Fourrey C."/>
            <person name="LaButti K."/>
            <person name="Lindquist E.A."/>
            <person name="Lipzen A."/>
            <person name="Lundell T."/>
            <person name="Morin E."/>
            <person name="Murat C."/>
            <person name="Riley R."/>
            <person name="Ohm R."/>
            <person name="Sun H."/>
            <person name="Tunlid A."/>
            <person name="Henrissat B."/>
            <person name="Grigoriev I.V."/>
            <person name="Hibbett D.S."/>
            <person name="Martin F."/>
        </authorList>
    </citation>
    <scope>NUCLEOTIDE SEQUENCE [LARGE SCALE GENOMIC DNA]</scope>
    <source>
        <strain evidence="2">LaAM-08-1</strain>
    </source>
</reference>
<evidence type="ECO:0000313" key="1">
    <source>
        <dbReference type="EMBL" id="KIK10093.1"/>
    </source>
</evidence>
<gene>
    <name evidence="1" type="ORF">K443DRAFT_80851</name>
</gene>